<evidence type="ECO:0000256" key="10">
    <source>
        <dbReference type="RuleBase" id="RU366040"/>
    </source>
</evidence>
<keyword evidence="6" id="KW-0812">Transmembrane</keyword>
<keyword evidence="5 10" id="KW-0808">Transferase</keyword>
<evidence type="ECO:0000256" key="6">
    <source>
        <dbReference type="ARBA" id="ARBA00022692"/>
    </source>
</evidence>
<keyword evidence="4 10" id="KW-0328">Glycosyltransferase</keyword>
<dbReference type="OrthoDB" id="2392991at2759"/>
<evidence type="ECO:0000256" key="7">
    <source>
        <dbReference type="ARBA" id="ARBA00022989"/>
    </source>
</evidence>
<keyword evidence="9 10" id="KW-0961">Cell wall biogenesis/degradation</keyword>
<dbReference type="Pfam" id="PF01644">
    <property type="entry name" value="Chitin_synth_1"/>
    <property type="match status" value="1"/>
</dbReference>
<evidence type="ECO:0000313" key="12">
    <source>
        <dbReference type="EMBL" id="CAG8734221.1"/>
    </source>
</evidence>
<dbReference type="PANTHER" id="PTHR22914:SF9">
    <property type="entry name" value="CHITIN SYNTHASE 1"/>
    <property type="match status" value="1"/>
</dbReference>
<dbReference type="GO" id="GO:0006031">
    <property type="term" value="P:chitin biosynthetic process"/>
    <property type="evidence" value="ECO:0007669"/>
    <property type="project" value="UniProtKB-UniRule"/>
</dbReference>
<proteinExistence type="inferred from homology"/>
<dbReference type="InterPro" id="IPR013616">
    <property type="entry name" value="Chitin_synth_N"/>
</dbReference>
<dbReference type="GO" id="GO:0071555">
    <property type="term" value="P:cell wall organization"/>
    <property type="evidence" value="ECO:0007669"/>
    <property type="project" value="UniProtKB-KW"/>
</dbReference>
<evidence type="ECO:0000259" key="11">
    <source>
        <dbReference type="Pfam" id="PF08407"/>
    </source>
</evidence>
<keyword evidence="8" id="KW-0472">Membrane</keyword>
<keyword evidence="7" id="KW-1133">Transmembrane helix</keyword>
<evidence type="ECO:0000256" key="1">
    <source>
        <dbReference type="ARBA" id="ARBA00004651"/>
    </source>
</evidence>
<dbReference type="InterPro" id="IPR004835">
    <property type="entry name" value="Chitin_synth"/>
</dbReference>
<reference evidence="12" key="1">
    <citation type="submission" date="2021-06" db="EMBL/GenBank/DDBJ databases">
        <authorList>
            <person name="Kallberg Y."/>
            <person name="Tangrot J."/>
            <person name="Rosling A."/>
        </authorList>
    </citation>
    <scope>NUCLEOTIDE SEQUENCE</scope>
    <source>
        <strain evidence="12">IN212</strain>
    </source>
</reference>
<dbReference type="GO" id="GO:0004100">
    <property type="term" value="F:chitin synthase activity"/>
    <property type="evidence" value="ECO:0007669"/>
    <property type="project" value="UniProtKB-UniRule"/>
</dbReference>
<name>A0A9N9NG00_9GLOM</name>
<dbReference type="GO" id="GO:0005886">
    <property type="term" value="C:plasma membrane"/>
    <property type="evidence" value="ECO:0007669"/>
    <property type="project" value="UniProtKB-SubCell"/>
</dbReference>
<dbReference type="Pfam" id="PF08407">
    <property type="entry name" value="Chitin_synth_1N"/>
    <property type="match status" value="1"/>
</dbReference>
<feature type="non-terminal residue" evidence="12">
    <location>
        <position position="1"/>
    </location>
</feature>
<dbReference type="AlphaFoldDB" id="A0A9N9NG00"/>
<dbReference type="GO" id="GO:0030428">
    <property type="term" value="C:cell septum"/>
    <property type="evidence" value="ECO:0007669"/>
    <property type="project" value="TreeGrafter"/>
</dbReference>
<dbReference type="Proteomes" id="UP000789396">
    <property type="component" value="Unassembled WGS sequence"/>
</dbReference>
<evidence type="ECO:0000313" key="13">
    <source>
        <dbReference type="Proteomes" id="UP000789396"/>
    </source>
</evidence>
<comment type="caution">
    <text evidence="12">The sequence shown here is derived from an EMBL/GenBank/DDBJ whole genome shotgun (WGS) entry which is preliminary data.</text>
</comment>
<comment type="function">
    <text evidence="10">Polymerizes chitin, a structural polymer of the cell wall and septum, by transferring the sugar moiety of UDP-GlcNAc to the non-reducing end of the growing chitin polymer.</text>
</comment>
<evidence type="ECO:0000256" key="3">
    <source>
        <dbReference type="ARBA" id="ARBA00022475"/>
    </source>
</evidence>
<sequence>EVNLTNSVLDYPVSNWVLKKVSNTSGKEFTHIKYTAIKCDPDEFIKKKYLIRQKINERYTEIMIVITMYNENDTHFIKTMSHQKCGLYLFKKKLKTWGNEVWKKIVVLIVADGLNKINKCTLNVLSLMDCYQDRIIQKRVRGKPVTTYLFEYTTQLMVDDDFNAFVALLNPKICILLDVGTNPHKPQFTTSFDRDQHVGGACREIKVDLGYKCRNLLNPLIASQNFEYKISNILDKPSESVFGYISVLPGAFSAYCYEALLGKPLEKYLKGETMYDDSGATKTTKAETDVPDNLSEFIFQYNINTGVLSTEDDQETITIKIYEENDKYATYENIPTQLKNKKHD</sequence>
<keyword evidence="3 10" id="KW-1003">Cell membrane</keyword>
<comment type="similarity">
    <text evidence="10">Belongs to the chitin synthase family.</text>
</comment>
<dbReference type="EMBL" id="CAJVPZ010029446">
    <property type="protein sequence ID" value="CAG8734221.1"/>
    <property type="molecule type" value="Genomic_DNA"/>
</dbReference>
<accession>A0A9N9NG00</accession>
<evidence type="ECO:0000256" key="2">
    <source>
        <dbReference type="ARBA" id="ARBA00012543"/>
    </source>
</evidence>
<evidence type="ECO:0000256" key="8">
    <source>
        <dbReference type="ARBA" id="ARBA00023136"/>
    </source>
</evidence>
<comment type="catalytic activity">
    <reaction evidence="10">
        <text>[(1-&gt;4)-N-acetyl-beta-D-glucosaminyl](n) + UDP-N-acetyl-alpha-D-glucosamine = [(1-&gt;4)-N-acetyl-beta-D-glucosaminyl](n+1) + UDP + H(+)</text>
        <dbReference type="Rhea" id="RHEA:16637"/>
        <dbReference type="Rhea" id="RHEA-COMP:9593"/>
        <dbReference type="Rhea" id="RHEA-COMP:9595"/>
        <dbReference type="ChEBI" id="CHEBI:15378"/>
        <dbReference type="ChEBI" id="CHEBI:17029"/>
        <dbReference type="ChEBI" id="CHEBI:57705"/>
        <dbReference type="ChEBI" id="CHEBI:58223"/>
        <dbReference type="EC" id="2.4.1.16"/>
    </reaction>
</comment>
<comment type="subcellular location">
    <subcellularLocation>
        <location evidence="1 10">Cell membrane</location>
        <topology evidence="1 10">Multi-pass membrane protein</topology>
    </subcellularLocation>
</comment>
<organism evidence="12 13">
    <name type="scientific">Racocetra fulgida</name>
    <dbReference type="NCBI Taxonomy" id="60492"/>
    <lineage>
        <taxon>Eukaryota</taxon>
        <taxon>Fungi</taxon>
        <taxon>Fungi incertae sedis</taxon>
        <taxon>Mucoromycota</taxon>
        <taxon>Glomeromycotina</taxon>
        <taxon>Glomeromycetes</taxon>
        <taxon>Diversisporales</taxon>
        <taxon>Gigasporaceae</taxon>
        <taxon>Racocetra</taxon>
    </lineage>
</organism>
<gene>
    <name evidence="12" type="ORF">RFULGI_LOCUS12369</name>
</gene>
<protein>
    <recommendedName>
        <fullName evidence="2 10">Chitin synthase</fullName>
        <ecNumber evidence="2 10">2.4.1.16</ecNumber>
    </recommendedName>
</protein>
<evidence type="ECO:0000256" key="4">
    <source>
        <dbReference type="ARBA" id="ARBA00022676"/>
    </source>
</evidence>
<evidence type="ECO:0000256" key="9">
    <source>
        <dbReference type="ARBA" id="ARBA00023316"/>
    </source>
</evidence>
<dbReference type="EC" id="2.4.1.16" evidence="2 10"/>
<evidence type="ECO:0000256" key="5">
    <source>
        <dbReference type="ARBA" id="ARBA00022679"/>
    </source>
</evidence>
<dbReference type="PANTHER" id="PTHR22914">
    <property type="entry name" value="CHITIN SYNTHASE"/>
    <property type="match status" value="1"/>
</dbReference>
<feature type="non-terminal residue" evidence="12">
    <location>
        <position position="344"/>
    </location>
</feature>
<keyword evidence="13" id="KW-1185">Reference proteome</keyword>
<feature type="domain" description="Chitin synthase N-terminal" evidence="11">
    <location>
        <begin position="6"/>
        <end position="61"/>
    </location>
</feature>